<evidence type="ECO:0000256" key="13">
    <source>
        <dbReference type="ARBA" id="ARBA00023146"/>
    </source>
</evidence>
<keyword evidence="11" id="KW-0067">ATP-binding</keyword>
<dbReference type="InterPro" id="IPR015273">
    <property type="entry name" value="Cys-tRNA-synt_Ia_DALR"/>
</dbReference>
<sequence>MLHIYNTLSRKKEQFKPIDKYNIRLYVCGMTIYDYCHIGHARMLLVFDMVYRYLCLIYGKDSVRYIRNITDIDDKIIARANENNETIDDLTERFIDAMHDDLTALGILPPDDEPRATLHMQQIIAMIQTLIDKKIAYQGSNGDVYYDVSAFPSYGRLSGKILDDLRAGARVEVAEAKDDPLDFVLWKMAKVDEPFWESPWGNGRPGWHIECSAMSTHCLGNHFDIHGGGMDLQFPHHENEIAQSEAATGEQFVNTWMHNGFVRVDNEKMSKSLNNFFTIRDVVKQYEPEVIRYFILTSHYRSPLNYSDVHLDSARASLTTLYTAMRGITLEDNCDESYLSRFKTIMDDDFNTSEALSLLHELSKKLNIATKNQSDDVLLLASTLKYLAGILGLLTQNADDFLKGKSSTDSTQGYSDAEIEQLINDRVEAKNNKDWSQADTIRTQLQEQGVILEDSASGTTWRRE</sequence>
<dbReference type="CDD" id="cd07963">
    <property type="entry name" value="Anticodon_Ia_Cys"/>
    <property type="match status" value="1"/>
</dbReference>
<dbReference type="PRINTS" id="PR00983">
    <property type="entry name" value="TRNASYNTHCYS"/>
</dbReference>
<evidence type="ECO:0000256" key="14">
    <source>
        <dbReference type="ARBA" id="ARBA00031499"/>
    </source>
</evidence>
<accession>A0A3B1AGS0</accession>
<dbReference type="InterPro" id="IPR032678">
    <property type="entry name" value="tRNA-synt_1_cat_dom"/>
</dbReference>
<evidence type="ECO:0000256" key="2">
    <source>
        <dbReference type="ARBA" id="ARBA00004496"/>
    </source>
</evidence>
<dbReference type="EC" id="6.1.1.16" evidence="4"/>
<evidence type="ECO:0000256" key="5">
    <source>
        <dbReference type="ARBA" id="ARBA00014738"/>
    </source>
</evidence>
<evidence type="ECO:0000256" key="8">
    <source>
        <dbReference type="ARBA" id="ARBA00022723"/>
    </source>
</evidence>
<evidence type="ECO:0000256" key="3">
    <source>
        <dbReference type="ARBA" id="ARBA00005594"/>
    </source>
</evidence>
<dbReference type="FunFam" id="3.40.50.620:FF:000009">
    <property type="entry name" value="Cysteine--tRNA ligase"/>
    <property type="match status" value="1"/>
</dbReference>
<evidence type="ECO:0000259" key="15">
    <source>
        <dbReference type="SMART" id="SM00840"/>
    </source>
</evidence>
<evidence type="ECO:0000256" key="12">
    <source>
        <dbReference type="ARBA" id="ARBA00022917"/>
    </source>
</evidence>
<evidence type="ECO:0000256" key="6">
    <source>
        <dbReference type="ARBA" id="ARBA00022490"/>
    </source>
</evidence>
<dbReference type="InterPro" id="IPR014729">
    <property type="entry name" value="Rossmann-like_a/b/a_fold"/>
</dbReference>
<dbReference type="PANTHER" id="PTHR10890:SF3">
    <property type="entry name" value="CYSTEINE--TRNA LIGASE, CYTOPLASMIC"/>
    <property type="match status" value="1"/>
</dbReference>
<dbReference type="CDD" id="cd00672">
    <property type="entry name" value="CysRS_core"/>
    <property type="match status" value="1"/>
</dbReference>
<dbReference type="GO" id="GO:0046872">
    <property type="term" value="F:metal ion binding"/>
    <property type="evidence" value="ECO:0007669"/>
    <property type="project" value="UniProtKB-KW"/>
</dbReference>
<dbReference type="GO" id="GO:0004817">
    <property type="term" value="F:cysteine-tRNA ligase activity"/>
    <property type="evidence" value="ECO:0007669"/>
    <property type="project" value="UniProtKB-EC"/>
</dbReference>
<dbReference type="AlphaFoldDB" id="A0A3B1AGS0"/>
<keyword evidence="10" id="KW-0862">Zinc</keyword>
<protein>
    <recommendedName>
        <fullName evidence="5">Cysteine--tRNA ligase</fullName>
        <ecNumber evidence="4">6.1.1.16</ecNumber>
    </recommendedName>
    <alternativeName>
        <fullName evidence="14">Cysteinyl-tRNA synthetase</fullName>
    </alternativeName>
</protein>
<dbReference type="NCBIfam" id="TIGR00435">
    <property type="entry name" value="cysS"/>
    <property type="match status" value="1"/>
</dbReference>
<comment type="cofactor">
    <cofactor evidence="1">
        <name>Zn(2+)</name>
        <dbReference type="ChEBI" id="CHEBI:29105"/>
    </cofactor>
</comment>
<evidence type="ECO:0000256" key="1">
    <source>
        <dbReference type="ARBA" id="ARBA00001947"/>
    </source>
</evidence>
<keyword evidence="6" id="KW-0963">Cytoplasm</keyword>
<keyword evidence="9" id="KW-0547">Nucleotide-binding</keyword>
<dbReference type="InterPro" id="IPR056411">
    <property type="entry name" value="CysS_C"/>
</dbReference>
<dbReference type="EMBL" id="UOFS01000013">
    <property type="protein sequence ID" value="VAW93074.1"/>
    <property type="molecule type" value="Genomic_DNA"/>
</dbReference>
<dbReference type="GO" id="GO:0005829">
    <property type="term" value="C:cytosol"/>
    <property type="evidence" value="ECO:0007669"/>
    <property type="project" value="TreeGrafter"/>
</dbReference>
<feature type="domain" description="Cysteinyl-tRNA synthetase class Ia DALR" evidence="15">
    <location>
        <begin position="341"/>
        <end position="402"/>
    </location>
</feature>
<keyword evidence="12" id="KW-0648">Protein biosynthesis</keyword>
<dbReference type="GO" id="GO:0006423">
    <property type="term" value="P:cysteinyl-tRNA aminoacylation"/>
    <property type="evidence" value="ECO:0007669"/>
    <property type="project" value="InterPro"/>
</dbReference>
<dbReference type="Gene3D" id="1.20.120.1910">
    <property type="entry name" value="Cysteine-tRNA ligase, C-terminal anti-codon recognition domain"/>
    <property type="match status" value="1"/>
</dbReference>
<comment type="subcellular location">
    <subcellularLocation>
        <location evidence="2">Cytoplasm</location>
    </subcellularLocation>
</comment>
<evidence type="ECO:0000256" key="11">
    <source>
        <dbReference type="ARBA" id="ARBA00022840"/>
    </source>
</evidence>
<dbReference type="InterPro" id="IPR024909">
    <property type="entry name" value="Cys-tRNA/MSH_ligase"/>
</dbReference>
<dbReference type="GO" id="GO:0005524">
    <property type="term" value="F:ATP binding"/>
    <property type="evidence" value="ECO:0007669"/>
    <property type="project" value="UniProtKB-KW"/>
</dbReference>
<dbReference type="InterPro" id="IPR015803">
    <property type="entry name" value="Cys-tRNA-ligase"/>
</dbReference>
<evidence type="ECO:0000256" key="4">
    <source>
        <dbReference type="ARBA" id="ARBA00012832"/>
    </source>
</evidence>
<gene>
    <name evidence="16" type="ORF">MNBD_GAMMA22-616</name>
</gene>
<evidence type="ECO:0000256" key="10">
    <source>
        <dbReference type="ARBA" id="ARBA00022833"/>
    </source>
</evidence>
<dbReference type="PANTHER" id="PTHR10890">
    <property type="entry name" value="CYSTEINYL-TRNA SYNTHETASE"/>
    <property type="match status" value="1"/>
</dbReference>
<keyword evidence="13 16" id="KW-0030">Aminoacyl-tRNA synthetase</keyword>
<evidence type="ECO:0000256" key="7">
    <source>
        <dbReference type="ARBA" id="ARBA00022598"/>
    </source>
</evidence>
<dbReference type="Pfam" id="PF23493">
    <property type="entry name" value="CysS_C"/>
    <property type="match status" value="1"/>
</dbReference>
<proteinExistence type="inferred from homology"/>
<dbReference type="HAMAP" id="MF_00041">
    <property type="entry name" value="Cys_tRNA_synth"/>
    <property type="match status" value="1"/>
</dbReference>
<organism evidence="16">
    <name type="scientific">hydrothermal vent metagenome</name>
    <dbReference type="NCBI Taxonomy" id="652676"/>
    <lineage>
        <taxon>unclassified sequences</taxon>
        <taxon>metagenomes</taxon>
        <taxon>ecological metagenomes</taxon>
    </lineage>
</organism>
<name>A0A3B1AGS0_9ZZZZ</name>
<dbReference type="Gene3D" id="3.40.50.620">
    <property type="entry name" value="HUPs"/>
    <property type="match status" value="1"/>
</dbReference>
<evidence type="ECO:0000256" key="9">
    <source>
        <dbReference type="ARBA" id="ARBA00022741"/>
    </source>
</evidence>
<dbReference type="SMART" id="SM00840">
    <property type="entry name" value="DALR_2"/>
    <property type="match status" value="1"/>
</dbReference>
<keyword evidence="8" id="KW-0479">Metal-binding</keyword>
<dbReference type="SUPFAM" id="SSF47323">
    <property type="entry name" value="Anticodon-binding domain of a subclass of class I aminoacyl-tRNA synthetases"/>
    <property type="match status" value="1"/>
</dbReference>
<reference evidence="16" key="1">
    <citation type="submission" date="2018-06" db="EMBL/GenBank/DDBJ databases">
        <authorList>
            <person name="Zhirakovskaya E."/>
        </authorList>
    </citation>
    <scope>NUCLEOTIDE SEQUENCE</scope>
</reference>
<dbReference type="Pfam" id="PF01406">
    <property type="entry name" value="tRNA-synt_1e"/>
    <property type="match status" value="1"/>
</dbReference>
<comment type="similarity">
    <text evidence="3">Belongs to the class-I aminoacyl-tRNA synthetase family.</text>
</comment>
<evidence type="ECO:0000313" key="16">
    <source>
        <dbReference type="EMBL" id="VAW93074.1"/>
    </source>
</evidence>
<dbReference type="InterPro" id="IPR009080">
    <property type="entry name" value="tRNAsynth_Ia_anticodon-bd"/>
</dbReference>
<dbReference type="Pfam" id="PF09190">
    <property type="entry name" value="DALR_2"/>
    <property type="match status" value="1"/>
</dbReference>
<keyword evidence="7 16" id="KW-0436">Ligase</keyword>
<dbReference type="SUPFAM" id="SSF52374">
    <property type="entry name" value="Nucleotidylyl transferase"/>
    <property type="match status" value="1"/>
</dbReference>